<organism evidence="1 2">
    <name type="scientific">Diplodia intermedia</name>
    <dbReference type="NCBI Taxonomy" id="856260"/>
    <lineage>
        <taxon>Eukaryota</taxon>
        <taxon>Fungi</taxon>
        <taxon>Dikarya</taxon>
        <taxon>Ascomycota</taxon>
        <taxon>Pezizomycotina</taxon>
        <taxon>Dothideomycetes</taxon>
        <taxon>Dothideomycetes incertae sedis</taxon>
        <taxon>Botryosphaeriales</taxon>
        <taxon>Botryosphaeriaceae</taxon>
        <taxon>Diplodia</taxon>
    </lineage>
</organism>
<name>A0ABR3TEK0_9PEZI</name>
<evidence type="ECO:0000313" key="2">
    <source>
        <dbReference type="Proteomes" id="UP001521184"/>
    </source>
</evidence>
<reference evidence="1 2" key="1">
    <citation type="journal article" date="2023" name="Plant Dis.">
        <title>First Report of Diplodia intermedia Causing Canker and Dieback Diseases on Apple Trees in Canada.</title>
        <authorList>
            <person name="Ellouze W."/>
            <person name="Ilyukhin E."/>
            <person name="Sulman M."/>
            <person name="Ali S."/>
        </authorList>
    </citation>
    <scope>NUCLEOTIDE SEQUENCE [LARGE SCALE GENOMIC DNA]</scope>
    <source>
        <strain evidence="1 2">M45-28</strain>
    </source>
</reference>
<keyword evidence="2" id="KW-1185">Reference proteome</keyword>
<gene>
    <name evidence="1" type="ORF">SLS58_009209</name>
</gene>
<evidence type="ECO:0000313" key="1">
    <source>
        <dbReference type="EMBL" id="KAL1637679.1"/>
    </source>
</evidence>
<comment type="caution">
    <text evidence="1">The sequence shown here is derived from an EMBL/GenBank/DDBJ whole genome shotgun (WGS) entry which is preliminary data.</text>
</comment>
<dbReference type="EMBL" id="JAKEKT020000086">
    <property type="protein sequence ID" value="KAL1637679.1"/>
    <property type="molecule type" value="Genomic_DNA"/>
</dbReference>
<dbReference type="Proteomes" id="UP001521184">
    <property type="component" value="Unassembled WGS sequence"/>
</dbReference>
<accession>A0ABR3TEK0</accession>
<sequence>MEEDGLPHENHCYSAVVHGRQQPDVPTVCRILQMYHSHVECARAHYKLRPRAPHDSLEPRIPAVGTNMLYSLPPVVPGRSNAGVVEECLNKFEENEMRVHHEHELMVRCLLRKAPGMVELWRGARFSAVADAETEKRSFGPPFDTTTLNSQVGCCVGGTCRELRDLVDKKFGKLLDGSIISLQNGGLFCRR</sequence>
<protein>
    <submittedName>
        <fullName evidence="1">Uncharacterized protein</fullName>
    </submittedName>
</protein>
<proteinExistence type="predicted"/>